<dbReference type="EMBL" id="DVNF01000169">
    <property type="protein sequence ID" value="HIU60882.1"/>
    <property type="molecule type" value="Genomic_DNA"/>
</dbReference>
<comment type="caution">
    <text evidence="1">The sequence shown here is derived from an EMBL/GenBank/DDBJ whole genome shotgun (WGS) entry which is preliminary data.</text>
</comment>
<protein>
    <submittedName>
        <fullName evidence="1">Bacterial Ig-like domain-containing protein</fullName>
    </submittedName>
</protein>
<reference evidence="1" key="1">
    <citation type="submission" date="2020-10" db="EMBL/GenBank/DDBJ databases">
        <authorList>
            <person name="Gilroy R."/>
        </authorList>
    </citation>
    <scope>NUCLEOTIDE SEQUENCE</scope>
    <source>
        <strain evidence="1">18911</strain>
    </source>
</reference>
<organism evidence="1 2">
    <name type="scientific">Candidatus Stercoripulliclostridium merdigallinarum</name>
    <dbReference type="NCBI Taxonomy" id="2840951"/>
    <lineage>
        <taxon>Bacteria</taxon>
        <taxon>Bacillati</taxon>
        <taxon>Bacillota</taxon>
        <taxon>Clostridia</taxon>
        <taxon>Eubacteriales</taxon>
        <taxon>Candidatus Stercoripulliclostridium</taxon>
    </lineage>
</organism>
<feature type="non-terminal residue" evidence="1">
    <location>
        <position position="793"/>
    </location>
</feature>
<sequence>MRRKILIAALILICVVLSGAMLVACNNSDAQTDPVANIRLNYYPLSAVTVYQNETPDFTDCTLFVTYESGDTKVVSFNDSGVTIDGLNTAVAGEHVFTVSYGGKKIDATVTVVPLVIQSIQINEAPSEIVVVEGNAFVPDGISLRVNYTNGTYVNIPKVGAEMISGYSTSFAPGTYTVYVNFHTASLPLQIEVVPKTLTAVETVYLPDDTSYFVGQTFDPSGLRVNLIYNNGTETTVDYDGNQQAFRFTLTNYMDPETHEFTGTSGGSTVQMSVRYVGANGEYADSAIGTTFPVQIWTVACKEIRLEKAPVTVGFKHLGDEYVGASPLTEAVVGDSIDWSTGSFTAINNDGTYEQGYSMDRDDVHLYVNGTAMENEVTYKDEFVFEQAGNMTIYVTYANTGSFIQLTVYVSEPDPIALEIVYLGDGELADETFYDGGTLVPDNILYNVRYNNGTTKFDFDAAGAEIPQGSRVDSSMLAAGESFRLTYRAANDPDGDGISQEKIRLIYSEYSTGDNAVEYTLVLNVRRLTVRDAEYSLPYKNVYLINSGIDLTGSSLKVELNSGAVRNYSVWNQDVLSGGSYYTAEGESAANPFGQTGEYILKIDYLGYVIEYPFSVVDAAPDEVILYRNNSPVPAGEVFTYASYAEFIASREFELRAGSVVLQWDGEGVEVRNNSGTGQRVMAFIYKGYSYALMTVNFTGNKLASLEIQTAPAKTVYHPGEGFDPEGMVLQAVSEDGSVATVFAAGNASVSYGDIPAAGSVPELYRMPVYYRGATAYVEIVVAPAGVYATGIE</sequence>
<reference evidence="1" key="2">
    <citation type="journal article" date="2021" name="PeerJ">
        <title>Extensive microbial diversity within the chicken gut microbiome revealed by metagenomics and culture.</title>
        <authorList>
            <person name="Gilroy R."/>
            <person name="Ravi A."/>
            <person name="Getino M."/>
            <person name="Pursley I."/>
            <person name="Horton D.L."/>
            <person name="Alikhan N.F."/>
            <person name="Baker D."/>
            <person name="Gharbi K."/>
            <person name="Hall N."/>
            <person name="Watson M."/>
            <person name="Adriaenssens E.M."/>
            <person name="Foster-Nyarko E."/>
            <person name="Jarju S."/>
            <person name="Secka A."/>
            <person name="Antonio M."/>
            <person name="Oren A."/>
            <person name="Chaudhuri R.R."/>
            <person name="La Ragione R."/>
            <person name="Hildebrand F."/>
            <person name="Pallen M.J."/>
        </authorList>
    </citation>
    <scope>NUCLEOTIDE SEQUENCE</scope>
    <source>
        <strain evidence="1">18911</strain>
    </source>
</reference>
<dbReference type="AlphaFoldDB" id="A0A9D1MIT2"/>
<evidence type="ECO:0000313" key="2">
    <source>
        <dbReference type="Proteomes" id="UP000824094"/>
    </source>
</evidence>
<evidence type="ECO:0000313" key="1">
    <source>
        <dbReference type="EMBL" id="HIU60882.1"/>
    </source>
</evidence>
<dbReference type="PROSITE" id="PS51257">
    <property type="entry name" value="PROKAR_LIPOPROTEIN"/>
    <property type="match status" value="1"/>
</dbReference>
<name>A0A9D1MIT2_9FIRM</name>
<proteinExistence type="predicted"/>
<dbReference type="Gene3D" id="2.60.40.3630">
    <property type="match status" value="4"/>
</dbReference>
<dbReference type="Proteomes" id="UP000824094">
    <property type="component" value="Unassembled WGS sequence"/>
</dbReference>
<accession>A0A9D1MIT2</accession>
<gene>
    <name evidence="1" type="ORF">IAB05_05780</name>
</gene>